<keyword evidence="2" id="KW-0812">Transmembrane</keyword>
<protein>
    <recommendedName>
        <fullName evidence="3">DUF7495 domain-containing protein</fullName>
    </recommendedName>
</protein>
<proteinExistence type="predicted"/>
<dbReference type="EMBL" id="AGNL01005120">
    <property type="protein sequence ID" value="EJK72909.1"/>
    <property type="molecule type" value="Genomic_DNA"/>
</dbReference>
<reference evidence="4 5" key="1">
    <citation type="journal article" date="2012" name="Genome Biol.">
        <title>Genome and low-iron response of an oceanic diatom adapted to chronic iron limitation.</title>
        <authorList>
            <person name="Lommer M."/>
            <person name="Specht M."/>
            <person name="Roy A.S."/>
            <person name="Kraemer L."/>
            <person name="Andreson R."/>
            <person name="Gutowska M.A."/>
            <person name="Wolf J."/>
            <person name="Bergner S.V."/>
            <person name="Schilhabel M.B."/>
            <person name="Klostermeier U.C."/>
            <person name="Beiko R.G."/>
            <person name="Rosenstiel P."/>
            <person name="Hippler M."/>
            <person name="Laroche J."/>
        </authorList>
    </citation>
    <scope>NUCLEOTIDE SEQUENCE [LARGE SCALE GENOMIC DNA]</scope>
    <source>
        <strain evidence="4 5">CCMP1005</strain>
    </source>
</reference>
<evidence type="ECO:0000313" key="5">
    <source>
        <dbReference type="Proteomes" id="UP000266841"/>
    </source>
</evidence>
<name>K0T726_THAOC</name>
<keyword evidence="2" id="KW-1133">Transmembrane helix</keyword>
<feature type="compositionally biased region" description="Low complexity" evidence="1">
    <location>
        <begin position="263"/>
        <end position="280"/>
    </location>
</feature>
<comment type="caution">
    <text evidence="4">The sequence shown here is derived from an EMBL/GenBank/DDBJ whole genome shotgun (WGS) entry which is preliminary data.</text>
</comment>
<feature type="region of interest" description="Disordered" evidence="1">
    <location>
        <begin position="231"/>
        <end position="300"/>
    </location>
</feature>
<dbReference type="AlphaFoldDB" id="K0T726"/>
<feature type="compositionally biased region" description="Polar residues" evidence="1">
    <location>
        <begin position="245"/>
        <end position="259"/>
    </location>
</feature>
<evidence type="ECO:0000256" key="1">
    <source>
        <dbReference type="SAM" id="MobiDB-lite"/>
    </source>
</evidence>
<dbReference type="InterPro" id="IPR055918">
    <property type="entry name" value="DUF7495"/>
</dbReference>
<gene>
    <name evidence="4" type="ORF">THAOC_05509</name>
</gene>
<feature type="transmembrane region" description="Helical" evidence="2">
    <location>
        <begin position="165"/>
        <end position="185"/>
    </location>
</feature>
<keyword evidence="2" id="KW-0472">Membrane</keyword>
<dbReference type="Pfam" id="PF24325">
    <property type="entry name" value="DUF7495"/>
    <property type="match status" value="1"/>
</dbReference>
<dbReference type="Proteomes" id="UP000266841">
    <property type="component" value="Unassembled WGS sequence"/>
</dbReference>
<evidence type="ECO:0000313" key="4">
    <source>
        <dbReference type="EMBL" id="EJK72909.1"/>
    </source>
</evidence>
<keyword evidence="5" id="KW-1185">Reference proteome</keyword>
<evidence type="ECO:0000256" key="2">
    <source>
        <dbReference type="SAM" id="Phobius"/>
    </source>
</evidence>
<organism evidence="4 5">
    <name type="scientific">Thalassiosira oceanica</name>
    <name type="common">Marine diatom</name>
    <dbReference type="NCBI Taxonomy" id="159749"/>
    <lineage>
        <taxon>Eukaryota</taxon>
        <taxon>Sar</taxon>
        <taxon>Stramenopiles</taxon>
        <taxon>Ochrophyta</taxon>
        <taxon>Bacillariophyta</taxon>
        <taxon>Coscinodiscophyceae</taxon>
        <taxon>Thalassiosirophycidae</taxon>
        <taxon>Thalassiosirales</taxon>
        <taxon>Thalassiosiraceae</taxon>
        <taxon>Thalassiosira</taxon>
    </lineage>
</organism>
<sequence length="499" mass="55437">MSCPSTPIEALARSVESAFAIKYPTYYEDDELSTALTTLTPNEGAGFHVQTISPEKTRDRLERSLQLHARTGQILSSYRAFLTDYQNDTFDDEEERERGRTIANDRVFSENSLDNRSIRKDADEVLQRCLFYDEPRSSSSDFSTLTNRDRAHVNAIASRSNRVRYGLVAVGCVLFIAIVLVGVAVNKEEAMKTPPPKSTPGWHEEMAFVLDHEDDGAGTSVQKKLRGQLFGNIETQSRVEPDPQPSSETSTIGDGTSVSEVEVPSFNSSPTVSSVDSSSFKADGRGSLPKTESPEDNEQVPEFEFKSTDGESANDSPAPPVPNIEEYASNLIYNAIEAAKYDSALKLHENVSPGRDIYGRFQRSRELNFRMPQFIPQFKPMWLGSYEGWNGGSHDDAVEFCRSIRGKQLCPYAAMCPYGPSHNVMAGHQGVDFAAEGEQWAPVFGHGNRWVQIGVFNDDTNTRCMSYEQLKGSPPSWGFSQAKQELKQHVMCCSIPSLD</sequence>
<feature type="domain" description="DUF7495" evidence="3">
    <location>
        <begin position="382"/>
        <end position="494"/>
    </location>
</feature>
<evidence type="ECO:0000259" key="3">
    <source>
        <dbReference type="Pfam" id="PF24325"/>
    </source>
</evidence>
<dbReference type="eggNOG" id="ENOG502SGDC">
    <property type="taxonomic scope" value="Eukaryota"/>
</dbReference>
<accession>K0T726</accession>